<feature type="domain" description="HTH cro/C1-type" evidence="2">
    <location>
        <begin position="103"/>
        <end position="157"/>
    </location>
</feature>
<proteinExistence type="predicted"/>
<dbReference type="STRING" id="857290.HMPREF9156_00115"/>
<dbReference type="PROSITE" id="PS50943">
    <property type="entry name" value="HTH_CROC1"/>
    <property type="match status" value="1"/>
</dbReference>
<evidence type="ECO:0000259" key="2">
    <source>
        <dbReference type="PROSITE" id="PS50943"/>
    </source>
</evidence>
<protein>
    <recommendedName>
        <fullName evidence="2">HTH cro/C1-type domain-containing protein</fullName>
    </recommendedName>
</protein>
<dbReference type="Proteomes" id="UP000006415">
    <property type="component" value="Unassembled WGS sequence"/>
</dbReference>
<dbReference type="AlphaFoldDB" id="J0X1S0"/>
<dbReference type="SUPFAM" id="SSF47413">
    <property type="entry name" value="lambda repressor-like DNA-binding domains"/>
    <property type="match status" value="1"/>
</dbReference>
<gene>
    <name evidence="3" type="ORF">HMPREF9156_00115</name>
</gene>
<dbReference type="CDD" id="cd00093">
    <property type="entry name" value="HTH_XRE"/>
    <property type="match status" value="1"/>
</dbReference>
<organism evidence="3 4">
    <name type="scientific">Scardovia wiggsiae F0424</name>
    <dbReference type="NCBI Taxonomy" id="857290"/>
    <lineage>
        <taxon>Bacteria</taxon>
        <taxon>Bacillati</taxon>
        <taxon>Actinomycetota</taxon>
        <taxon>Actinomycetes</taxon>
        <taxon>Bifidobacteriales</taxon>
        <taxon>Bifidobacteriaceae</taxon>
        <taxon>Scardovia</taxon>
    </lineage>
</organism>
<dbReference type="OrthoDB" id="3188736at2"/>
<dbReference type="RefSeq" id="WP_007147183.1">
    <property type="nucleotide sequence ID" value="NZ_AKCI01000001.1"/>
</dbReference>
<feature type="compositionally biased region" description="Basic and acidic residues" evidence="1">
    <location>
        <begin position="69"/>
        <end position="78"/>
    </location>
</feature>
<accession>J0X1S0</accession>
<dbReference type="HOGENOM" id="CLU_1552299_0_0_11"/>
<dbReference type="Gene3D" id="1.10.260.40">
    <property type="entry name" value="lambda repressor-like DNA-binding domains"/>
    <property type="match status" value="1"/>
</dbReference>
<evidence type="ECO:0000313" key="4">
    <source>
        <dbReference type="Proteomes" id="UP000006415"/>
    </source>
</evidence>
<dbReference type="eggNOG" id="COG1396">
    <property type="taxonomic scope" value="Bacteria"/>
</dbReference>
<dbReference type="GO" id="GO:0003677">
    <property type="term" value="F:DNA binding"/>
    <property type="evidence" value="ECO:0007669"/>
    <property type="project" value="InterPro"/>
</dbReference>
<dbReference type="SMART" id="SM00530">
    <property type="entry name" value="HTH_XRE"/>
    <property type="match status" value="1"/>
</dbReference>
<comment type="caution">
    <text evidence="3">The sequence shown here is derived from an EMBL/GenBank/DDBJ whole genome shotgun (WGS) entry which is preliminary data.</text>
</comment>
<dbReference type="Pfam" id="PF01381">
    <property type="entry name" value="HTH_3"/>
    <property type="match status" value="1"/>
</dbReference>
<dbReference type="EMBL" id="AGZS01000001">
    <property type="protein sequence ID" value="EJD65351.1"/>
    <property type="molecule type" value="Genomic_DNA"/>
</dbReference>
<reference evidence="3 4" key="1">
    <citation type="submission" date="2012-01" db="EMBL/GenBank/DDBJ databases">
        <title>The Genome Sequence of Scardovia wiggsiae F0424.</title>
        <authorList>
            <consortium name="The Broad Institute Genome Sequencing Platform"/>
            <person name="Earl A."/>
            <person name="Ward D."/>
            <person name="Feldgarden M."/>
            <person name="Gevers D."/>
            <person name="Izard J."/>
            <person name="Ganesan A."/>
            <person name="Baranova O.V."/>
            <person name="Blanton J.M."/>
            <person name="Tanner A.C."/>
            <person name="Mathney J."/>
            <person name="Dewhirst F.E."/>
            <person name="Young S.K."/>
            <person name="Zeng Q."/>
            <person name="Gargeya S."/>
            <person name="Fitzgerald M."/>
            <person name="Haas B."/>
            <person name="Abouelleil A."/>
            <person name="Alvarado L."/>
            <person name="Arachchi H.M."/>
            <person name="Berlin A."/>
            <person name="Chapman S.B."/>
            <person name="Gearin G."/>
            <person name="Goldberg J."/>
            <person name="Griggs A."/>
            <person name="Gujja S."/>
            <person name="Hansen M."/>
            <person name="Heiman D."/>
            <person name="Howarth C."/>
            <person name="Larimer J."/>
            <person name="Lui A."/>
            <person name="MacDonald P.J.P."/>
            <person name="McCowen C."/>
            <person name="Montmayeur A."/>
            <person name="Murphy C."/>
            <person name="Neiman D."/>
            <person name="Pearson M."/>
            <person name="Priest M."/>
            <person name="Roberts A."/>
            <person name="Saif S."/>
            <person name="Shea T."/>
            <person name="Sisk P."/>
            <person name="Stolte C."/>
            <person name="Sykes S."/>
            <person name="Wortman J."/>
            <person name="Nusbaum C."/>
            <person name="Birren B."/>
        </authorList>
    </citation>
    <scope>NUCLEOTIDE SEQUENCE [LARGE SCALE GENOMIC DNA]</scope>
    <source>
        <strain evidence="3 4">F0424</strain>
    </source>
</reference>
<name>J0X1S0_9BIFI</name>
<evidence type="ECO:0000256" key="1">
    <source>
        <dbReference type="SAM" id="MobiDB-lite"/>
    </source>
</evidence>
<keyword evidence="4" id="KW-1185">Reference proteome</keyword>
<dbReference type="InterPro" id="IPR010982">
    <property type="entry name" value="Lambda_DNA-bd_dom_sf"/>
</dbReference>
<dbReference type="InterPro" id="IPR001387">
    <property type="entry name" value="Cro/C1-type_HTH"/>
</dbReference>
<feature type="region of interest" description="Disordered" evidence="1">
    <location>
        <begin position="54"/>
        <end position="89"/>
    </location>
</feature>
<evidence type="ECO:0000313" key="3">
    <source>
        <dbReference type="EMBL" id="EJD65351.1"/>
    </source>
</evidence>
<sequence>MAETAMQLTSNLETRRARPVIMEHTEAMNKNLTPAQRRAVELARQQIIKAKQARAAIDEKQNSRYSRWVHSESREDSGTKQGNIQDPAAEGEISLRKVQGGILRSLRTRDHKTLREISEKAGVSLGYLSEVERGQKEASSELLMSITEALGVRLSDMLVMVADQIRVAENKAAAPGITDIADEAAAV</sequence>